<sequence length="260" mass="27449">MRITRIGGPTALIEWEGWRILTDPTFDPPGRTYSFALGTSSRKTTGPAVSLDEVGDVDLVLLSHHQHADNLDDAGRTALERANTVVTTVAGAKSLGHRDIRGLRAGAATVVSGPARPTITVTATPCRHGPPLTRPIVGPAAGFALTRDGAARPGLWMTGDTVLHRGLLRAAEGLRPDVMVVHVGAVRFPRTGPLVYTMDAAAAVAVIDRASPGVVVPVHVEGWSHFSEQEQAAARVFDAAPPSVRDLIRWLPLGESVDLG</sequence>
<evidence type="ECO:0000313" key="3">
    <source>
        <dbReference type="EMBL" id="GAA1953749.1"/>
    </source>
</evidence>
<protein>
    <submittedName>
        <fullName evidence="3">MBL fold metallo-hydrolase</fullName>
    </submittedName>
</protein>
<dbReference type="Gene3D" id="3.60.15.10">
    <property type="entry name" value="Ribonuclease Z/Hydroxyacylglutathione hydrolase-like"/>
    <property type="match status" value="1"/>
</dbReference>
<dbReference type="Proteomes" id="UP001499933">
    <property type="component" value="Unassembled WGS sequence"/>
</dbReference>
<dbReference type="PANTHER" id="PTHR43546">
    <property type="entry name" value="UPF0173 METAL-DEPENDENT HYDROLASE MJ1163-RELATED"/>
    <property type="match status" value="1"/>
</dbReference>
<evidence type="ECO:0000313" key="4">
    <source>
        <dbReference type="Proteomes" id="UP001499933"/>
    </source>
</evidence>
<organism evidence="3 4">
    <name type="scientific">Microbacterium deminutum</name>
    <dbReference type="NCBI Taxonomy" id="344164"/>
    <lineage>
        <taxon>Bacteria</taxon>
        <taxon>Bacillati</taxon>
        <taxon>Actinomycetota</taxon>
        <taxon>Actinomycetes</taxon>
        <taxon>Micrococcales</taxon>
        <taxon>Microbacteriaceae</taxon>
        <taxon>Microbacterium</taxon>
    </lineage>
</organism>
<dbReference type="PANTHER" id="PTHR43546:SF9">
    <property type="entry name" value="L-ASCORBATE-6-PHOSPHATE LACTONASE ULAG-RELATED"/>
    <property type="match status" value="1"/>
</dbReference>
<feature type="domain" description="Metallo-beta-lactamase" evidence="2">
    <location>
        <begin position="19"/>
        <end position="219"/>
    </location>
</feature>
<name>A0ABP5BYX5_9MICO</name>
<reference evidence="4" key="1">
    <citation type="journal article" date="2019" name="Int. J. Syst. Evol. Microbiol.">
        <title>The Global Catalogue of Microorganisms (GCM) 10K type strain sequencing project: providing services to taxonomists for standard genome sequencing and annotation.</title>
        <authorList>
            <consortium name="The Broad Institute Genomics Platform"/>
            <consortium name="The Broad Institute Genome Sequencing Center for Infectious Disease"/>
            <person name="Wu L."/>
            <person name="Ma J."/>
        </authorList>
    </citation>
    <scope>NUCLEOTIDE SEQUENCE [LARGE SCALE GENOMIC DNA]</scope>
    <source>
        <strain evidence="4">JCM 14901</strain>
    </source>
</reference>
<comment type="caution">
    <text evidence="3">The sequence shown here is derived from an EMBL/GenBank/DDBJ whole genome shotgun (WGS) entry which is preliminary data.</text>
</comment>
<dbReference type="EMBL" id="BAAAOG010000002">
    <property type="protein sequence ID" value="GAA1953749.1"/>
    <property type="molecule type" value="Genomic_DNA"/>
</dbReference>
<accession>A0ABP5BYX5</accession>
<dbReference type="SUPFAM" id="SSF56281">
    <property type="entry name" value="Metallo-hydrolase/oxidoreductase"/>
    <property type="match status" value="1"/>
</dbReference>
<dbReference type="InterPro" id="IPR001279">
    <property type="entry name" value="Metallo-B-lactamas"/>
</dbReference>
<dbReference type="InterPro" id="IPR050114">
    <property type="entry name" value="UPF0173_UPF0282_UlaG_hydrolase"/>
</dbReference>
<dbReference type="Pfam" id="PF12706">
    <property type="entry name" value="Lactamase_B_2"/>
    <property type="match status" value="1"/>
</dbReference>
<keyword evidence="4" id="KW-1185">Reference proteome</keyword>
<keyword evidence="1" id="KW-0378">Hydrolase</keyword>
<dbReference type="RefSeq" id="WP_344092859.1">
    <property type="nucleotide sequence ID" value="NZ_BAAAOG010000002.1"/>
</dbReference>
<proteinExistence type="predicted"/>
<evidence type="ECO:0000259" key="2">
    <source>
        <dbReference type="Pfam" id="PF12706"/>
    </source>
</evidence>
<dbReference type="InterPro" id="IPR036866">
    <property type="entry name" value="RibonucZ/Hydroxyglut_hydro"/>
</dbReference>
<gene>
    <name evidence="3" type="ORF">GCM10009776_14500</name>
</gene>
<evidence type="ECO:0000256" key="1">
    <source>
        <dbReference type="ARBA" id="ARBA00022801"/>
    </source>
</evidence>